<dbReference type="Gene3D" id="2.60.40.790">
    <property type="match status" value="2"/>
</dbReference>
<dbReference type="AlphaFoldDB" id="A0A512M8N3"/>
<evidence type="ECO:0000313" key="7">
    <source>
        <dbReference type="Proteomes" id="UP000321577"/>
    </source>
</evidence>
<evidence type="ECO:0000256" key="3">
    <source>
        <dbReference type="PROSITE-ProRule" id="PRU00285"/>
    </source>
</evidence>
<name>A0A512M8N3_9BACT</name>
<evidence type="ECO:0000256" key="2">
    <source>
        <dbReference type="ARBA" id="ARBA00023016"/>
    </source>
</evidence>
<protein>
    <recommendedName>
        <fullName evidence="5">SHSP domain-containing protein</fullName>
    </recommendedName>
</protein>
<keyword evidence="2" id="KW-0346">Stress response</keyword>
<keyword evidence="1" id="KW-0809">Transit peptide</keyword>
<reference evidence="6 7" key="1">
    <citation type="submission" date="2019-07" db="EMBL/GenBank/DDBJ databases">
        <title>Whole genome shotgun sequence of Brevifollis gellanilyticus NBRC 108608.</title>
        <authorList>
            <person name="Hosoyama A."/>
            <person name="Uohara A."/>
            <person name="Ohji S."/>
            <person name="Ichikawa N."/>
        </authorList>
    </citation>
    <scope>NUCLEOTIDE SEQUENCE [LARGE SCALE GENOMIC DNA]</scope>
    <source>
        <strain evidence="6 7">NBRC 108608</strain>
    </source>
</reference>
<dbReference type="OrthoDB" id="195370at2"/>
<keyword evidence="7" id="KW-1185">Reference proteome</keyword>
<evidence type="ECO:0000259" key="5">
    <source>
        <dbReference type="PROSITE" id="PS01031"/>
    </source>
</evidence>
<accession>A0A512M8N3</accession>
<dbReference type="PROSITE" id="PS01031">
    <property type="entry name" value="SHSP"/>
    <property type="match status" value="2"/>
</dbReference>
<sequence>MKTHIQLTFVRHMVAVLCVAGFVSFITLQGLAEDPKTPPQKEQAPPGFMEKMKRWQDEMSNIFRDSWGTVKGAAEEQSSSTASVDLREKQDSYMVRLHLPGRTLESVEIRKDGNSLHINAPAESGAGRYEQVIKLEQAQSGKPIQVERKQADHVIVVTVPKGTDVADSLETLKRHPIVPYAPLDQREQDVFARMEKMRREMDRIFNESFHEFRFDDGLRDFFDSPRFGATVDLQEEADKYVIRAYLPDRNMENVNVTVEGATVRIEAKNEEAARSDNSQGYTQQRTQYAQLLTIPGPFKAEKMKVDKKEALIVVTLPKS</sequence>
<comment type="caution">
    <text evidence="6">The sequence shown here is derived from an EMBL/GenBank/DDBJ whole genome shotgun (WGS) entry which is preliminary data.</text>
</comment>
<dbReference type="Proteomes" id="UP000321577">
    <property type="component" value="Unassembled WGS sequence"/>
</dbReference>
<dbReference type="PANTHER" id="PTHR46991">
    <property type="entry name" value="23.5 KDA HEAT SHOCK PROTEIN, MITOCHONDRIAL"/>
    <property type="match status" value="1"/>
</dbReference>
<evidence type="ECO:0000256" key="4">
    <source>
        <dbReference type="RuleBase" id="RU003616"/>
    </source>
</evidence>
<dbReference type="EMBL" id="BKAG01000014">
    <property type="protein sequence ID" value="GEP43082.1"/>
    <property type="molecule type" value="Genomic_DNA"/>
</dbReference>
<organism evidence="6 7">
    <name type="scientific">Brevifollis gellanilyticus</name>
    <dbReference type="NCBI Taxonomy" id="748831"/>
    <lineage>
        <taxon>Bacteria</taxon>
        <taxon>Pseudomonadati</taxon>
        <taxon>Verrucomicrobiota</taxon>
        <taxon>Verrucomicrobiia</taxon>
        <taxon>Verrucomicrobiales</taxon>
        <taxon>Verrucomicrobiaceae</taxon>
    </lineage>
</organism>
<proteinExistence type="inferred from homology"/>
<evidence type="ECO:0000256" key="1">
    <source>
        <dbReference type="ARBA" id="ARBA00022946"/>
    </source>
</evidence>
<dbReference type="SUPFAM" id="SSF49764">
    <property type="entry name" value="HSP20-like chaperones"/>
    <property type="match status" value="2"/>
</dbReference>
<feature type="domain" description="SHSP" evidence="5">
    <location>
        <begin position="75"/>
        <end position="178"/>
    </location>
</feature>
<gene>
    <name evidence="6" type="ORF">BGE01nite_23730</name>
</gene>
<dbReference type="InterPro" id="IPR002068">
    <property type="entry name" value="A-crystallin/Hsp20_dom"/>
</dbReference>
<dbReference type="RefSeq" id="WP_146850663.1">
    <property type="nucleotide sequence ID" value="NZ_BKAG01000014.1"/>
</dbReference>
<evidence type="ECO:0000313" key="6">
    <source>
        <dbReference type="EMBL" id="GEP43082.1"/>
    </source>
</evidence>
<feature type="domain" description="SHSP" evidence="5">
    <location>
        <begin position="222"/>
        <end position="319"/>
    </location>
</feature>
<comment type="similarity">
    <text evidence="3 4">Belongs to the small heat shock protein (HSP20) family.</text>
</comment>
<dbReference type="InterPro" id="IPR008978">
    <property type="entry name" value="HSP20-like_chaperone"/>
</dbReference>
<dbReference type="Pfam" id="PF00011">
    <property type="entry name" value="HSP20"/>
    <property type="match status" value="1"/>
</dbReference>
<dbReference type="CDD" id="cd00298">
    <property type="entry name" value="ACD_sHsps_p23-like"/>
    <property type="match status" value="2"/>
</dbReference>
<dbReference type="InterPro" id="IPR044656">
    <property type="entry name" value="HSP14.7/HSP23.5/HSP23.6-like"/>
</dbReference>
<dbReference type="PANTHER" id="PTHR46991:SF11">
    <property type="entry name" value="SMALL HEAT SHOCK PROTEIN HSPF"/>
    <property type="match status" value="1"/>
</dbReference>